<protein>
    <submittedName>
        <fullName evidence="1">Uncharacterized protein</fullName>
    </submittedName>
</protein>
<dbReference type="EMBL" id="AP028920">
    <property type="protein sequence ID" value="BET00954.1"/>
    <property type="molecule type" value="Genomic_DNA"/>
</dbReference>
<organism evidence="1 2">
    <name type="scientific">Nesidiocoris tenuis</name>
    <dbReference type="NCBI Taxonomy" id="355587"/>
    <lineage>
        <taxon>Eukaryota</taxon>
        <taxon>Metazoa</taxon>
        <taxon>Ecdysozoa</taxon>
        <taxon>Arthropoda</taxon>
        <taxon>Hexapoda</taxon>
        <taxon>Insecta</taxon>
        <taxon>Pterygota</taxon>
        <taxon>Neoptera</taxon>
        <taxon>Paraneoptera</taxon>
        <taxon>Hemiptera</taxon>
        <taxon>Heteroptera</taxon>
        <taxon>Panheteroptera</taxon>
        <taxon>Cimicomorpha</taxon>
        <taxon>Miridae</taxon>
        <taxon>Dicyphina</taxon>
        <taxon>Nesidiocoris</taxon>
    </lineage>
</organism>
<proteinExistence type="predicted"/>
<sequence length="116" mass="13101">MTYNEHLHLLLADSGYRSAGRINHRSLSTFQSQPIFFDPTVSFSLHPSGEADLSLRPDPNYRPDFADINCPRGTAEKKLTPKGKVGAFKVKSNRHHDIMPSLKSGHQYCCWESVDQ</sequence>
<accession>A0ABN7B9H8</accession>
<name>A0ABN7B9H8_9HEMI</name>
<evidence type="ECO:0000313" key="2">
    <source>
        <dbReference type="Proteomes" id="UP001307889"/>
    </source>
</evidence>
<evidence type="ECO:0000313" key="1">
    <source>
        <dbReference type="EMBL" id="BET00954.1"/>
    </source>
</evidence>
<reference evidence="1 2" key="1">
    <citation type="submission" date="2023-09" db="EMBL/GenBank/DDBJ databases">
        <title>Nesidiocoris tenuis whole genome shotgun sequence.</title>
        <authorList>
            <person name="Shibata T."/>
            <person name="Shimoda M."/>
            <person name="Kobayashi T."/>
            <person name="Uehara T."/>
        </authorList>
    </citation>
    <scope>NUCLEOTIDE SEQUENCE [LARGE SCALE GENOMIC DNA]</scope>
    <source>
        <strain evidence="1 2">Japan</strain>
    </source>
</reference>
<dbReference type="Proteomes" id="UP001307889">
    <property type="component" value="Chromosome 12"/>
</dbReference>
<gene>
    <name evidence="1" type="ORF">NTJ_13770</name>
</gene>
<keyword evidence="2" id="KW-1185">Reference proteome</keyword>